<comment type="caution">
    <text evidence="8">The sequence shown here is derived from an EMBL/GenBank/DDBJ whole genome shotgun (WGS) entry which is preliminary data.</text>
</comment>
<keyword evidence="5" id="KW-0963">Cytoplasm</keyword>
<evidence type="ECO:0000256" key="3">
    <source>
        <dbReference type="ARBA" id="ARBA00023315"/>
    </source>
</evidence>
<dbReference type="InterPro" id="IPR004143">
    <property type="entry name" value="BPL_LPL_catalytic"/>
</dbReference>
<dbReference type="NCBIfam" id="NF010925">
    <property type="entry name" value="PRK14345.1"/>
    <property type="match status" value="1"/>
</dbReference>
<dbReference type="PANTHER" id="PTHR10993">
    <property type="entry name" value="OCTANOYLTRANSFERASE"/>
    <property type="match status" value="1"/>
</dbReference>
<comment type="function">
    <text evidence="4 5 6">Catalyzes the transfer of endogenously produced octanoic acid from octanoyl-acyl-carrier-protein onto the lipoyl domains of lipoate-dependent enzymes. Lipoyl-ACP can also act as a substrate although octanoyl-ACP is likely to be the physiological substrate.</text>
</comment>
<keyword evidence="3 5" id="KW-0012">Acyltransferase</keyword>
<evidence type="ECO:0000313" key="9">
    <source>
        <dbReference type="Proteomes" id="UP001628193"/>
    </source>
</evidence>
<dbReference type="EMBL" id="BAAFGK010000004">
    <property type="protein sequence ID" value="GAB0056839.1"/>
    <property type="molecule type" value="Genomic_DNA"/>
</dbReference>
<evidence type="ECO:0000256" key="2">
    <source>
        <dbReference type="ARBA" id="ARBA00022679"/>
    </source>
</evidence>
<feature type="binding site" evidence="5">
    <location>
        <begin position="137"/>
        <end position="139"/>
    </location>
    <ligand>
        <name>substrate</name>
    </ligand>
</feature>
<protein>
    <recommendedName>
        <fullName evidence="5 6">Octanoyltransferase</fullName>
        <ecNumber evidence="5 6">2.3.1.181</ecNumber>
    </recommendedName>
    <alternativeName>
        <fullName evidence="5">Lipoate-protein ligase B</fullName>
    </alternativeName>
    <alternativeName>
        <fullName evidence="5">Lipoyl/octanoyl transferase</fullName>
    </alternativeName>
    <alternativeName>
        <fullName evidence="5">Octanoyl-[acyl-carrier-protein]-protein N-octanoyltransferase</fullName>
    </alternativeName>
</protein>
<dbReference type="EC" id="2.3.1.181" evidence="5 6"/>
<comment type="subcellular location">
    <subcellularLocation>
        <location evidence="5">Cytoplasm</location>
    </subcellularLocation>
</comment>
<keyword evidence="9" id="KW-1185">Reference proteome</keyword>
<sequence>MSTPFECQRDARIAYGVAWEQQLARVEAIAAGAAPNLFWLLEHDPIYTLGRSASRAEILDATIPTIVTDRGGKVTYHGPGQLVGYVLKDLRPAIHAARAHVFRLEETVIRALAGLGVEARRESNNPGVWVAGEKIAALGVRIRHGVAYHGFSINRAPDLKAFAGIVPCGLAGRGVTSLEKLGVPVSRADLETGLLASFREVFETDWRGQNP</sequence>
<reference evidence="8 9" key="1">
    <citation type="submission" date="2024-05" db="EMBL/GenBank/DDBJ databases">
        <authorList>
            <consortium name="Candidatus Magnetaquicoccaceae bacterium FCR-1 genome sequencing consortium"/>
            <person name="Shimoshige H."/>
            <person name="Shimamura S."/>
            <person name="Taoka A."/>
            <person name="Kobayashi H."/>
            <person name="Maekawa T."/>
        </authorList>
    </citation>
    <scope>NUCLEOTIDE SEQUENCE [LARGE SCALE GENOMIC DNA]</scope>
    <source>
        <strain evidence="8 9">FCR-1</strain>
    </source>
</reference>
<proteinExistence type="inferred from homology"/>
<evidence type="ECO:0000256" key="1">
    <source>
        <dbReference type="ARBA" id="ARBA00004821"/>
    </source>
</evidence>
<feature type="active site" description="Acyl-thioester intermediate" evidence="5">
    <location>
        <position position="168"/>
    </location>
</feature>
<keyword evidence="2 5" id="KW-0808">Transferase</keyword>
<evidence type="ECO:0000313" key="8">
    <source>
        <dbReference type="EMBL" id="GAB0056839.1"/>
    </source>
</evidence>
<dbReference type="PROSITE" id="PS01313">
    <property type="entry name" value="LIPB"/>
    <property type="match status" value="1"/>
</dbReference>
<dbReference type="HAMAP" id="MF_00013">
    <property type="entry name" value="LipB"/>
    <property type="match status" value="1"/>
</dbReference>
<accession>A0ABQ0C7H3</accession>
<comment type="pathway">
    <text evidence="1 5 6">Protein modification; protein lipoylation via endogenous pathway; protein N(6)-(lipoyl)lysine from octanoyl-[acyl-carrier-protein]: step 1/2.</text>
</comment>
<reference evidence="8 9" key="2">
    <citation type="submission" date="2024-09" db="EMBL/GenBank/DDBJ databases">
        <title>Draft genome sequence of Candidatus Magnetaquicoccaceae bacterium FCR-1.</title>
        <authorList>
            <person name="Shimoshige H."/>
            <person name="Shimamura S."/>
            <person name="Taoka A."/>
            <person name="Kobayashi H."/>
            <person name="Maekawa T."/>
        </authorList>
    </citation>
    <scope>NUCLEOTIDE SEQUENCE [LARGE SCALE GENOMIC DNA]</scope>
    <source>
        <strain evidence="8 9">FCR-1</strain>
    </source>
</reference>
<gene>
    <name evidence="5 8" type="primary">lipB</name>
    <name evidence="8" type="ORF">SIID45300_01154</name>
</gene>
<evidence type="ECO:0000256" key="4">
    <source>
        <dbReference type="ARBA" id="ARBA00024732"/>
    </source>
</evidence>
<dbReference type="PIRSF" id="PIRSF016262">
    <property type="entry name" value="LPLase"/>
    <property type="match status" value="1"/>
</dbReference>
<evidence type="ECO:0000256" key="5">
    <source>
        <dbReference type="HAMAP-Rule" id="MF_00013"/>
    </source>
</evidence>
<feature type="site" description="Lowers pKa of active site Cys" evidence="5">
    <location>
        <position position="134"/>
    </location>
</feature>
<comment type="miscellaneous">
    <text evidence="5">In the reaction, the free carboxyl group of octanoic acid is attached via an amide linkage to the epsilon-amino group of a specific lysine residue of lipoyl domains of lipoate-dependent enzymes.</text>
</comment>
<dbReference type="Gene3D" id="3.30.930.10">
    <property type="entry name" value="Bira Bifunctional Protein, Domain 2"/>
    <property type="match status" value="1"/>
</dbReference>
<name>A0ABQ0C7H3_9PROT</name>
<dbReference type="Pfam" id="PF21948">
    <property type="entry name" value="LplA-B_cat"/>
    <property type="match status" value="1"/>
</dbReference>
<dbReference type="InterPro" id="IPR045864">
    <property type="entry name" value="aa-tRNA-synth_II/BPL/LPL"/>
</dbReference>
<organism evidence="8 9">
    <name type="scientific">Candidatus Magnetaquiglobus chichijimensis</name>
    <dbReference type="NCBI Taxonomy" id="3141448"/>
    <lineage>
        <taxon>Bacteria</taxon>
        <taxon>Pseudomonadati</taxon>
        <taxon>Pseudomonadota</taxon>
        <taxon>Magnetococcia</taxon>
        <taxon>Magnetococcales</taxon>
        <taxon>Candidatus Magnetaquicoccaceae</taxon>
        <taxon>Candidatus Magnetaquiglobus</taxon>
    </lineage>
</organism>
<evidence type="ECO:0000259" key="7">
    <source>
        <dbReference type="PROSITE" id="PS51733"/>
    </source>
</evidence>
<feature type="binding site" evidence="5">
    <location>
        <begin position="150"/>
        <end position="152"/>
    </location>
    <ligand>
        <name>substrate</name>
    </ligand>
</feature>
<dbReference type="Proteomes" id="UP001628193">
    <property type="component" value="Unassembled WGS sequence"/>
</dbReference>
<dbReference type="InterPro" id="IPR020605">
    <property type="entry name" value="Octanoyltransferase_CS"/>
</dbReference>
<feature type="domain" description="BPL/LPL catalytic" evidence="7">
    <location>
        <begin position="32"/>
        <end position="206"/>
    </location>
</feature>
<feature type="binding site" evidence="5">
    <location>
        <begin position="70"/>
        <end position="77"/>
    </location>
    <ligand>
        <name>substrate</name>
    </ligand>
</feature>
<dbReference type="SUPFAM" id="SSF55681">
    <property type="entry name" value="Class II aaRS and biotin synthetases"/>
    <property type="match status" value="1"/>
</dbReference>
<dbReference type="RefSeq" id="WP_420904559.1">
    <property type="nucleotide sequence ID" value="NZ_BAAFGK010000004.1"/>
</dbReference>
<dbReference type="PANTHER" id="PTHR10993:SF7">
    <property type="entry name" value="LIPOYLTRANSFERASE 2, MITOCHONDRIAL-RELATED"/>
    <property type="match status" value="1"/>
</dbReference>
<dbReference type="PROSITE" id="PS51733">
    <property type="entry name" value="BPL_LPL_CATALYTIC"/>
    <property type="match status" value="1"/>
</dbReference>
<dbReference type="InterPro" id="IPR000544">
    <property type="entry name" value="Octanoyltransferase"/>
</dbReference>
<evidence type="ECO:0000256" key="6">
    <source>
        <dbReference type="PIRNR" id="PIRNR016262"/>
    </source>
</evidence>
<comment type="similarity">
    <text evidence="5 6">Belongs to the LipB family.</text>
</comment>
<dbReference type="NCBIfam" id="TIGR00214">
    <property type="entry name" value="lipB"/>
    <property type="match status" value="1"/>
</dbReference>
<dbReference type="CDD" id="cd16444">
    <property type="entry name" value="LipB"/>
    <property type="match status" value="1"/>
</dbReference>
<dbReference type="GO" id="GO:0033819">
    <property type="term" value="F:lipoyl(octanoyl) transferase activity"/>
    <property type="evidence" value="ECO:0007669"/>
    <property type="project" value="UniProtKB-EC"/>
</dbReference>
<comment type="catalytic activity">
    <reaction evidence="5 6">
        <text>octanoyl-[ACP] + L-lysyl-[protein] = N(6)-octanoyl-L-lysyl-[protein] + holo-[ACP] + H(+)</text>
        <dbReference type="Rhea" id="RHEA:17665"/>
        <dbReference type="Rhea" id="RHEA-COMP:9636"/>
        <dbReference type="Rhea" id="RHEA-COMP:9685"/>
        <dbReference type="Rhea" id="RHEA-COMP:9752"/>
        <dbReference type="Rhea" id="RHEA-COMP:9928"/>
        <dbReference type="ChEBI" id="CHEBI:15378"/>
        <dbReference type="ChEBI" id="CHEBI:29969"/>
        <dbReference type="ChEBI" id="CHEBI:64479"/>
        <dbReference type="ChEBI" id="CHEBI:78463"/>
        <dbReference type="ChEBI" id="CHEBI:78809"/>
        <dbReference type="EC" id="2.3.1.181"/>
    </reaction>
</comment>